<dbReference type="InterPro" id="IPR008928">
    <property type="entry name" value="6-hairpin_glycosidase_sf"/>
</dbReference>
<dbReference type="InterPro" id="IPR049046">
    <property type="entry name" value="Beta-AFase-like_GH127_middle"/>
</dbReference>
<dbReference type="EMBL" id="QRYC01000007">
    <property type="protein sequence ID" value="RGU56928.1"/>
    <property type="molecule type" value="Genomic_DNA"/>
</dbReference>
<proteinExistence type="predicted"/>
<feature type="domain" description="Non-reducing end beta-L-arabinofuranosidase-like GH127 catalytic" evidence="2">
    <location>
        <begin position="33"/>
        <end position="434"/>
    </location>
</feature>
<dbReference type="Proteomes" id="UP000284243">
    <property type="component" value="Unassembled WGS sequence"/>
</dbReference>
<protein>
    <submittedName>
        <fullName evidence="5">Glycoside hydrolase family 127 protein</fullName>
    </submittedName>
</protein>
<evidence type="ECO:0000259" key="3">
    <source>
        <dbReference type="Pfam" id="PF20736"/>
    </source>
</evidence>
<dbReference type="RefSeq" id="WP_118160180.1">
    <property type="nucleotide sequence ID" value="NZ_QRYC01000007.1"/>
</dbReference>
<dbReference type="SUPFAM" id="SSF48208">
    <property type="entry name" value="Six-hairpin glycosidases"/>
    <property type="match status" value="1"/>
</dbReference>
<dbReference type="GO" id="GO:0016787">
    <property type="term" value="F:hydrolase activity"/>
    <property type="evidence" value="ECO:0007669"/>
    <property type="project" value="UniProtKB-KW"/>
</dbReference>
<feature type="domain" description="Non-reducing end beta-L-arabinofuranosidase-like GH127 middle" evidence="3">
    <location>
        <begin position="445"/>
        <end position="557"/>
    </location>
</feature>
<feature type="chain" id="PRO_5019547137" evidence="1">
    <location>
        <begin position="19"/>
        <end position="667"/>
    </location>
</feature>
<evidence type="ECO:0000313" key="5">
    <source>
        <dbReference type="EMBL" id="RGU56928.1"/>
    </source>
</evidence>
<evidence type="ECO:0000259" key="2">
    <source>
        <dbReference type="Pfam" id="PF07944"/>
    </source>
</evidence>
<dbReference type="PANTHER" id="PTHR43465:SF2">
    <property type="entry name" value="DUF1680 DOMAIN PROTEIN (AFU_ORTHOLOGUE AFUA_1G08910)"/>
    <property type="match status" value="1"/>
</dbReference>
<reference evidence="5 6" key="1">
    <citation type="submission" date="2018-08" db="EMBL/GenBank/DDBJ databases">
        <title>A genome reference for cultivated species of the human gut microbiota.</title>
        <authorList>
            <person name="Zou Y."/>
            <person name="Xue W."/>
            <person name="Luo G."/>
        </authorList>
    </citation>
    <scope>NUCLEOTIDE SEQUENCE [LARGE SCALE GENOMIC DNA]</scope>
    <source>
        <strain evidence="5 6">AF16-14</strain>
    </source>
</reference>
<sequence length="667" mass="74373">MKNIFFIAAVLWTYCLSAATKQPEQIIPVPFNEVTLTGGFWGERMQTELDVTLPFSLVQAGPAIEQLQGGADFLEGRGGQSISNNGPLSSDLYKIMEGAAYSLMLRPDPELEAKMDSLIDIIGRAQQKDGYLFVCHTCGCFDPFWVGDKPYSKVVYSHELYNVGHLYEAAAAYYQATGKRTLLDIAIKNARHVNRVFFEGDPAYNDGKPVMQAPGHEEIELALCKLYRVTGDRLYLDMAKKFLDIRGVTYRPEGDGFMSPFYAQQHAPVAEQTEPVGHAVRAVYLYTAMAMVDALTGERHYAKALDAIWNNLVSTRIYITGGLGAQASIEGFGPAYELPNKTAYSETCAAVGNVFFNQGMFLGSGDARYLDIAEISLFNNALAGISLTGDRFFYVNPLEADGEHRFNHGLGGRAPWFGCACCPPNISRMILQVPGYMYAYTKNRLYLTLYGNSRTTVSMDGIRVGIDQTSDYPFDGKVRMTLTPEKRTTFGLCLRIPTWSTGREFMPGGLYPYRNTEKYSVTIRVNGKTVDYDMDNGFAVVKRMWKNGDIVELELPMPVRRTSCDPRVKENVGTTAVTRGPLVYCAEGTDNGVVQQLNLISDETRTQLITEGPLENITQIKIRGVRTDAGDRTPTEITLIPYYTWNNRGDNQTMRVWIPDLGEKSEY</sequence>
<dbReference type="PANTHER" id="PTHR43465">
    <property type="entry name" value="DUF1680 DOMAIN PROTEIN (AFU_ORTHOLOGUE AFUA_1G08910)"/>
    <property type="match status" value="1"/>
</dbReference>
<comment type="caution">
    <text evidence="5">The sequence shown here is derived from an EMBL/GenBank/DDBJ whole genome shotgun (WGS) entry which is preliminary data.</text>
</comment>
<dbReference type="InterPro" id="IPR012341">
    <property type="entry name" value="6hp_glycosidase-like_sf"/>
</dbReference>
<name>A0A412TT07_9BACT</name>
<evidence type="ECO:0000313" key="6">
    <source>
        <dbReference type="Proteomes" id="UP000284243"/>
    </source>
</evidence>
<keyword evidence="1" id="KW-0732">Signal</keyword>
<dbReference type="GO" id="GO:0005975">
    <property type="term" value="P:carbohydrate metabolic process"/>
    <property type="evidence" value="ECO:0007669"/>
    <property type="project" value="InterPro"/>
</dbReference>
<gene>
    <name evidence="5" type="ORF">DWW57_06945</name>
</gene>
<keyword evidence="5" id="KW-0378">Hydrolase</keyword>
<dbReference type="Pfam" id="PF20736">
    <property type="entry name" value="Glyco_hydro127M"/>
    <property type="match status" value="1"/>
</dbReference>
<dbReference type="InterPro" id="IPR049174">
    <property type="entry name" value="Beta-AFase-like"/>
</dbReference>
<evidence type="ECO:0000256" key="1">
    <source>
        <dbReference type="SAM" id="SignalP"/>
    </source>
</evidence>
<accession>A0A412TT07</accession>
<organism evidence="5 6">
    <name type="scientific">Odoribacter splanchnicus</name>
    <dbReference type="NCBI Taxonomy" id="28118"/>
    <lineage>
        <taxon>Bacteria</taxon>
        <taxon>Pseudomonadati</taxon>
        <taxon>Bacteroidota</taxon>
        <taxon>Bacteroidia</taxon>
        <taxon>Bacteroidales</taxon>
        <taxon>Odoribacteraceae</taxon>
        <taxon>Odoribacter</taxon>
    </lineage>
</organism>
<dbReference type="Pfam" id="PF07944">
    <property type="entry name" value="Beta-AFase-like_GH127_cat"/>
    <property type="match status" value="1"/>
</dbReference>
<evidence type="ECO:0000259" key="4">
    <source>
        <dbReference type="Pfam" id="PF20737"/>
    </source>
</evidence>
<dbReference type="InterPro" id="IPR049049">
    <property type="entry name" value="Beta-AFase-like_GH127_C"/>
</dbReference>
<dbReference type="InterPro" id="IPR012878">
    <property type="entry name" value="Beta-AFase-like_GH127_cat"/>
</dbReference>
<dbReference type="Gene3D" id="1.50.10.10">
    <property type="match status" value="1"/>
</dbReference>
<dbReference type="AlphaFoldDB" id="A0A412TT07"/>
<feature type="signal peptide" evidence="1">
    <location>
        <begin position="1"/>
        <end position="18"/>
    </location>
</feature>
<dbReference type="Pfam" id="PF20737">
    <property type="entry name" value="Glyco_hydro127C"/>
    <property type="match status" value="1"/>
</dbReference>
<feature type="domain" description="Non-reducing end beta-L-arabinofuranosidase-like GH127 C-terminal" evidence="4">
    <location>
        <begin position="559"/>
        <end position="659"/>
    </location>
</feature>